<feature type="transmembrane region" description="Helical" evidence="1">
    <location>
        <begin position="63"/>
        <end position="82"/>
    </location>
</feature>
<keyword evidence="4" id="KW-1185">Reference proteome</keyword>
<proteinExistence type="predicted"/>
<keyword evidence="1" id="KW-0812">Transmembrane</keyword>
<feature type="transmembrane region" description="Helical" evidence="1">
    <location>
        <begin position="179"/>
        <end position="199"/>
    </location>
</feature>
<feature type="transmembrane region" description="Helical" evidence="1">
    <location>
        <begin position="156"/>
        <end position="172"/>
    </location>
</feature>
<dbReference type="PANTHER" id="PTHR30590">
    <property type="entry name" value="INNER MEMBRANE PROTEIN"/>
    <property type="match status" value="1"/>
</dbReference>
<feature type="transmembrane region" description="Helical" evidence="1">
    <location>
        <begin position="133"/>
        <end position="150"/>
    </location>
</feature>
<feature type="transmembrane region" description="Helical" evidence="1">
    <location>
        <begin position="361"/>
        <end position="383"/>
    </location>
</feature>
<dbReference type="OrthoDB" id="4966979at2"/>
<feature type="domain" description="DUF418" evidence="2">
    <location>
        <begin position="284"/>
        <end position="401"/>
    </location>
</feature>
<dbReference type="InterPro" id="IPR052529">
    <property type="entry name" value="Bact_Transport_Assoc"/>
</dbReference>
<sequence length="408" mass="44540">MTSATIASSTVTRLIGAQSNCEGTLAPRLTTLSSGHYSTPGVVVRAENEHSPVEQSIQGQQRVLALDAARGVAVIGMIAINTGPRGDDDFLEMLYRVPHGRASLLFVLLGGIGIALMTRHYRRRRTRLPWFPLLWRCLLLLLGGLILQALEHNVAVILQIYALLILFSIPLLRRSGKTLLLLSGLSALVGPLIWIAIQLQTDGRFDREPVSGSDPPWEILAGIVLTGPYPLIVWAAPFLLGIWLGCQRLTEPRVSTRLIIYGAGGAVGARLLSATLVGLYGEPTSHIAWQRLFSSVAHSQMPLWLISSTGSAMFILGLCLKIRSWSRSWLSPLVLLGQIALTAYVGHLLILAFMIRPGPETLIHGVVASAGTVIALMVFAGLWRWRFRQGPLEALLRSPTTWWSAKQP</sequence>
<protein>
    <submittedName>
        <fullName evidence="3">DUF418 domain-containing protein</fullName>
    </submittedName>
</protein>
<gene>
    <name evidence="3" type="ORF">FEF26_13895</name>
</gene>
<feature type="transmembrane region" description="Helical" evidence="1">
    <location>
        <begin position="102"/>
        <end position="121"/>
    </location>
</feature>
<dbReference type="RefSeq" id="WP_138254138.1">
    <property type="nucleotide sequence ID" value="NZ_VAVZ01000050.1"/>
</dbReference>
<feature type="transmembrane region" description="Helical" evidence="1">
    <location>
        <begin position="219"/>
        <end position="246"/>
    </location>
</feature>
<dbReference type="EMBL" id="VAVZ01000050">
    <property type="protein sequence ID" value="TLP93056.1"/>
    <property type="molecule type" value="Genomic_DNA"/>
</dbReference>
<feature type="transmembrane region" description="Helical" evidence="1">
    <location>
        <begin position="258"/>
        <end position="281"/>
    </location>
</feature>
<dbReference type="Proteomes" id="UP000310458">
    <property type="component" value="Unassembled WGS sequence"/>
</dbReference>
<dbReference type="AlphaFoldDB" id="A0A5R9B7F2"/>
<evidence type="ECO:0000259" key="2">
    <source>
        <dbReference type="Pfam" id="PF04235"/>
    </source>
</evidence>
<dbReference type="InterPro" id="IPR007349">
    <property type="entry name" value="DUF418"/>
</dbReference>
<feature type="transmembrane region" description="Helical" evidence="1">
    <location>
        <begin position="332"/>
        <end position="355"/>
    </location>
</feature>
<accession>A0A5R9B7F2</accession>
<organism evidence="3 4">
    <name type="scientific">Nesterenkonia salmonea</name>
    <dbReference type="NCBI Taxonomy" id="1804987"/>
    <lineage>
        <taxon>Bacteria</taxon>
        <taxon>Bacillati</taxon>
        <taxon>Actinomycetota</taxon>
        <taxon>Actinomycetes</taxon>
        <taxon>Micrococcales</taxon>
        <taxon>Micrococcaceae</taxon>
        <taxon>Nesterenkonia</taxon>
    </lineage>
</organism>
<reference evidence="3 4" key="1">
    <citation type="submission" date="2019-05" db="EMBL/GenBank/DDBJ databases">
        <title>Nesterenkonia sp. GY074 isolated from the Southern Atlantic Ocean.</title>
        <authorList>
            <person name="Zhang G."/>
        </authorList>
    </citation>
    <scope>NUCLEOTIDE SEQUENCE [LARGE SCALE GENOMIC DNA]</scope>
    <source>
        <strain evidence="3 4">GY074</strain>
    </source>
</reference>
<dbReference type="PANTHER" id="PTHR30590:SF3">
    <property type="entry name" value="HYPOTHETICAL MEMBRANE SPANNING PROTEIN"/>
    <property type="match status" value="1"/>
</dbReference>
<dbReference type="Pfam" id="PF04235">
    <property type="entry name" value="DUF418"/>
    <property type="match status" value="1"/>
</dbReference>
<evidence type="ECO:0000313" key="4">
    <source>
        <dbReference type="Proteomes" id="UP000310458"/>
    </source>
</evidence>
<keyword evidence="1" id="KW-1133">Transmembrane helix</keyword>
<comment type="caution">
    <text evidence="3">The sequence shown here is derived from an EMBL/GenBank/DDBJ whole genome shotgun (WGS) entry which is preliminary data.</text>
</comment>
<feature type="transmembrane region" description="Helical" evidence="1">
    <location>
        <begin position="301"/>
        <end position="320"/>
    </location>
</feature>
<keyword evidence="1" id="KW-0472">Membrane</keyword>
<name>A0A5R9B7F2_9MICC</name>
<evidence type="ECO:0000313" key="3">
    <source>
        <dbReference type="EMBL" id="TLP93056.1"/>
    </source>
</evidence>
<evidence type="ECO:0000256" key="1">
    <source>
        <dbReference type="SAM" id="Phobius"/>
    </source>
</evidence>